<protein>
    <submittedName>
        <fullName evidence="1">Uncharacterized protein</fullName>
    </submittedName>
</protein>
<keyword evidence="2" id="KW-1185">Reference proteome</keyword>
<proteinExistence type="predicted"/>
<name>A0ABN0GMJ6_BAREL</name>
<sequence length="67" mass="7461">MINANIKDMASGKDSIGADSIAYCFVLYAASARVIIKSVQLFQEKSSFIFINQNLNPLDICRLVFDQ</sequence>
<dbReference type="Proteomes" id="UP000008942">
    <property type="component" value="Unassembled WGS sequence"/>
</dbReference>
<gene>
    <name evidence="1" type="ORF">MCU_00364</name>
</gene>
<reference evidence="1 2" key="1">
    <citation type="submission" date="2012-03" db="EMBL/GenBank/DDBJ databases">
        <title>The Genome Sequence of Bartonella elizabethae Re6043vi.</title>
        <authorList>
            <consortium name="The Broad Institute Genome Sequencing Platform"/>
            <consortium name="The Broad Institute Genome Sequencing Center for Infectious Disease"/>
            <person name="Feldgarden M."/>
            <person name="Kirby J."/>
            <person name="Kosoy M."/>
            <person name="Birtles R."/>
            <person name="Probert W.S."/>
            <person name="Chiaraviglio L."/>
            <person name="Young S.K."/>
            <person name="Zeng Q."/>
            <person name="Gargeya S."/>
            <person name="Fitzgerald M."/>
            <person name="Haas B."/>
            <person name="Abouelleil A."/>
            <person name="Alvarado L."/>
            <person name="Arachchi H.M."/>
            <person name="Berlin A."/>
            <person name="Chapman S.B."/>
            <person name="Gearin G."/>
            <person name="Goldberg J."/>
            <person name="Griggs A."/>
            <person name="Gujja S."/>
            <person name="Hansen M."/>
            <person name="Heiman D."/>
            <person name="Howarth C."/>
            <person name="Larimer J."/>
            <person name="Lui A."/>
            <person name="MacDonald P.J.P."/>
            <person name="McCowen C."/>
            <person name="Montmayeur A."/>
            <person name="Murphy C."/>
            <person name="Neiman D."/>
            <person name="Pearson M."/>
            <person name="Priest M."/>
            <person name="Roberts A."/>
            <person name="Saif S."/>
            <person name="Shea T."/>
            <person name="Sisk P."/>
            <person name="Stolte C."/>
            <person name="Sykes S."/>
            <person name="Wortman J."/>
            <person name="Nusbaum C."/>
            <person name="Birren B."/>
        </authorList>
    </citation>
    <scope>NUCLEOTIDE SEQUENCE [LARGE SCALE GENOMIC DNA]</scope>
    <source>
        <strain evidence="1 2">Re6043vi</strain>
    </source>
</reference>
<comment type="caution">
    <text evidence="1">The sequence shown here is derived from an EMBL/GenBank/DDBJ whole genome shotgun (WGS) entry which is preliminary data.</text>
</comment>
<dbReference type="EMBL" id="AILW01000002">
    <property type="protein sequence ID" value="EJF84786.1"/>
    <property type="molecule type" value="Genomic_DNA"/>
</dbReference>
<evidence type="ECO:0000313" key="2">
    <source>
        <dbReference type="Proteomes" id="UP000008942"/>
    </source>
</evidence>
<accession>A0ABN0GMJ6</accession>
<evidence type="ECO:0000313" key="1">
    <source>
        <dbReference type="EMBL" id="EJF84786.1"/>
    </source>
</evidence>
<organism evidence="1 2">
    <name type="scientific">Bartonella elizabethae Re6043vi</name>
    <dbReference type="NCBI Taxonomy" id="1094554"/>
    <lineage>
        <taxon>Bacteria</taxon>
        <taxon>Pseudomonadati</taxon>
        <taxon>Pseudomonadota</taxon>
        <taxon>Alphaproteobacteria</taxon>
        <taxon>Hyphomicrobiales</taxon>
        <taxon>Bartonellaceae</taxon>
        <taxon>Bartonella</taxon>
    </lineage>
</organism>